<proteinExistence type="predicted"/>
<protein>
    <submittedName>
        <fullName evidence="1">Uncharacterized protein</fullName>
    </submittedName>
</protein>
<dbReference type="RefSeq" id="WP_088909601.1">
    <property type="nucleotide sequence ID" value="NZ_CP018145.1"/>
</dbReference>
<evidence type="ECO:0000313" key="1">
    <source>
        <dbReference type="EMBL" id="ASJ55985.1"/>
    </source>
</evidence>
<dbReference type="AlphaFoldDB" id="A0A220MMJ7"/>
<dbReference type="EMBL" id="CP018145">
    <property type="protein sequence ID" value="ASJ55985.1"/>
    <property type="molecule type" value="Genomic_DNA"/>
</dbReference>
<organism evidence="1 2">
    <name type="scientific">Brevibacillus formosus</name>
    <dbReference type="NCBI Taxonomy" id="54913"/>
    <lineage>
        <taxon>Bacteria</taxon>
        <taxon>Bacillati</taxon>
        <taxon>Bacillota</taxon>
        <taxon>Bacilli</taxon>
        <taxon>Bacillales</taxon>
        <taxon>Paenibacillaceae</taxon>
        <taxon>Brevibacillus</taxon>
    </lineage>
</organism>
<sequence>MAFKSRNVMARVLGQGGDGGQVFPNCLITLAVPTPAQRRSGCVDAHSLCQVVSVCNVVTVCNLTLNPQVLEDAGIEFLDPPKAQVSKEVRELKRQIERIFEEFEERD</sequence>
<gene>
    <name evidence="1" type="ORF">BP422_22015</name>
</gene>
<dbReference type="KEGG" id="bfm:BP422_22015"/>
<accession>A0A220MMJ7</accession>
<name>A0A220MMJ7_9BACL</name>
<dbReference type="Proteomes" id="UP000197781">
    <property type="component" value="Chromosome"/>
</dbReference>
<evidence type="ECO:0000313" key="2">
    <source>
        <dbReference type="Proteomes" id="UP000197781"/>
    </source>
</evidence>
<reference evidence="1 2" key="1">
    <citation type="submission" date="2016-11" db="EMBL/GenBank/DDBJ databases">
        <authorList>
            <person name="Jaros S."/>
            <person name="Januszkiewicz K."/>
            <person name="Wedrychowicz H."/>
        </authorList>
    </citation>
    <scope>NUCLEOTIDE SEQUENCE [LARGE SCALE GENOMIC DNA]</scope>
    <source>
        <strain evidence="1 2">NF2</strain>
    </source>
</reference>